<evidence type="ECO:0000313" key="1">
    <source>
        <dbReference type="EMBL" id="QLL63965.1"/>
    </source>
</evidence>
<dbReference type="RefSeq" id="WP_180941847.1">
    <property type="nucleotide sequence ID" value="NZ_CP041239.1"/>
</dbReference>
<sequence>MKTKLIAVALGLALSGCQTQTVEEMSYTQRKQLAGEIAKRCVDQGFTEKSPEFVPCIKAETEGEIARRRRASAREDMAAANSVDVTCREFFGAVRCN</sequence>
<gene>
    <name evidence="1" type="ORF">FKV68_21020</name>
</gene>
<proteinExistence type="predicted"/>
<dbReference type="AlphaFoldDB" id="A0A859QKZ6"/>
<protein>
    <submittedName>
        <fullName evidence="1">Uncharacterized protein</fullName>
    </submittedName>
</protein>
<geneLocation type="plasmid" evidence="2">
    <name>pemeittgr7a</name>
</geneLocation>
<reference evidence="1 2" key="1">
    <citation type="submission" date="2019-06" db="EMBL/GenBank/DDBJ databases">
        <title>Complete genome sequence of Ensifer mexicanus ITTG R7 isolated from nodules of Acacia angustissima (Mill.) Kuntze.</title>
        <authorList>
            <person name="Rincon-Rosales R."/>
            <person name="Rogel M.A."/>
            <person name="Guerrero G."/>
            <person name="Rincon-Molina C.I."/>
            <person name="Lopez-Lopez A."/>
            <person name="Martinez-Romero E."/>
        </authorList>
    </citation>
    <scope>NUCLEOTIDE SEQUENCE [LARGE SCALE GENOMIC DNA]</scope>
    <source>
        <strain evidence="1 2">ITTG R7</strain>
        <plasmid evidence="2">pemeittgr7a</plasmid>
    </source>
</reference>
<name>A0A859QKZ6_9HYPH</name>
<dbReference type="EMBL" id="CP041239">
    <property type="protein sequence ID" value="QLL63965.1"/>
    <property type="molecule type" value="Genomic_DNA"/>
</dbReference>
<dbReference type="KEGG" id="emx:FKV68_21020"/>
<dbReference type="PROSITE" id="PS51257">
    <property type="entry name" value="PROKAR_LIPOPROTEIN"/>
    <property type="match status" value="1"/>
</dbReference>
<keyword evidence="1" id="KW-0614">Plasmid</keyword>
<dbReference type="Proteomes" id="UP000510721">
    <property type="component" value="Plasmid pEmeITTGR7a"/>
</dbReference>
<organism evidence="1 2">
    <name type="scientific">Sinorhizobium mexicanum</name>
    <dbReference type="NCBI Taxonomy" id="375549"/>
    <lineage>
        <taxon>Bacteria</taxon>
        <taxon>Pseudomonadati</taxon>
        <taxon>Pseudomonadota</taxon>
        <taxon>Alphaproteobacteria</taxon>
        <taxon>Hyphomicrobiales</taxon>
        <taxon>Rhizobiaceae</taxon>
        <taxon>Sinorhizobium/Ensifer group</taxon>
        <taxon>Sinorhizobium</taxon>
    </lineage>
</organism>
<evidence type="ECO:0000313" key="2">
    <source>
        <dbReference type="Proteomes" id="UP000510721"/>
    </source>
</evidence>
<keyword evidence="2" id="KW-1185">Reference proteome</keyword>
<accession>A0A859QKZ6</accession>